<evidence type="ECO:0000313" key="2">
    <source>
        <dbReference type="EMBL" id="KAJ1116297.1"/>
    </source>
</evidence>
<evidence type="ECO:0000256" key="1">
    <source>
        <dbReference type="SAM" id="MobiDB-lite"/>
    </source>
</evidence>
<proteinExistence type="predicted"/>
<feature type="region of interest" description="Disordered" evidence="1">
    <location>
        <begin position="128"/>
        <end position="160"/>
    </location>
</feature>
<reference evidence="2" key="1">
    <citation type="journal article" date="2022" name="bioRxiv">
        <title>Sequencing and chromosome-scale assembly of the giantPleurodeles waltlgenome.</title>
        <authorList>
            <person name="Brown T."/>
            <person name="Elewa A."/>
            <person name="Iarovenko S."/>
            <person name="Subramanian E."/>
            <person name="Araus A.J."/>
            <person name="Petzold A."/>
            <person name="Susuki M."/>
            <person name="Suzuki K.-i.T."/>
            <person name="Hayashi T."/>
            <person name="Toyoda A."/>
            <person name="Oliveira C."/>
            <person name="Osipova E."/>
            <person name="Leigh N.D."/>
            <person name="Simon A."/>
            <person name="Yun M.H."/>
        </authorList>
    </citation>
    <scope>NUCLEOTIDE SEQUENCE</scope>
    <source>
        <strain evidence="2">20211129_DDA</strain>
        <tissue evidence="2">Liver</tissue>
    </source>
</reference>
<name>A0AAV7NNS6_PLEWA</name>
<dbReference type="EMBL" id="JANPWB010000012">
    <property type="protein sequence ID" value="KAJ1116297.1"/>
    <property type="molecule type" value="Genomic_DNA"/>
</dbReference>
<protein>
    <submittedName>
        <fullName evidence="2">Uncharacterized protein</fullName>
    </submittedName>
</protein>
<feature type="compositionally biased region" description="Basic residues" evidence="1">
    <location>
        <begin position="134"/>
        <end position="148"/>
    </location>
</feature>
<comment type="caution">
    <text evidence="2">The sequence shown here is derived from an EMBL/GenBank/DDBJ whole genome shotgun (WGS) entry which is preliminary data.</text>
</comment>
<organism evidence="2 3">
    <name type="scientific">Pleurodeles waltl</name>
    <name type="common">Iberian ribbed newt</name>
    <dbReference type="NCBI Taxonomy" id="8319"/>
    <lineage>
        <taxon>Eukaryota</taxon>
        <taxon>Metazoa</taxon>
        <taxon>Chordata</taxon>
        <taxon>Craniata</taxon>
        <taxon>Vertebrata</taxon>
        <taxon>Euteleostomi</taxon>
        <taxon>Amphibia</taxon>
        <taxon>Batrachia</taxon>
        <taxon>Caudata</taxon>
        <taxon>Salamandroidea</taxon>
        <taxon>Salamandridae</taxon>
        <taxon>Pleurodelinae</taxon>
        <taxon>Pleurodeles</taxon>
    </lineage>
</organism>
<keyword evidence="3" id="KW-1185">Reference proteome</keyword>
<evidence type="ECO:0000313" key="3">
    <source>
        <dbReference type="Proteomes" id="UP001066276"/>
    </source>
</evidence>
<sequence>MATSSGSPRHEFRGAASRAWVPAHLSPLQPAMDPRHIAFLNQGSRGTSPQGTLFLCLYRCSGKSQGVSLLKRLGCRVVLAPGPRLRYHPPGLPRIPGTLLTSLRSPGGPYRRGRSYRGSFATRADPEGIFSSKRLGRHGSCSRRHQAGARRSPGHREPRLKLGAASPLQSTGAHAPELSASSFSVSAAPPVQGSCIKGQAAPNQFRQDGPAPTAILVLGPRRVNGARLHHRSPHQDPNGTGRSRGWLARHHWVAKSW</sequence>
<accession>A0AAV7NNS6</accession>
<dbReference type="Proteomes" id="UP001066276">
    <property type="component" value="Chromosome 8"/>
</dbReference>
<gene>
    <name evidence="2" type="ORF">NDU88_004513</name>
</gene>
<dbReference type="AlphaFoldDB" id="A0AAV7NNS6"/>